<gene>
    <name evidence="1" type="primary">traN</name>
    <name evidence="1" type="ORF">GJV77_11380</name>
</gene>
<dbReference type="EMBL" id="WMJY01000028">
    <property type="protein sequence ID" value="MTH30499.1"/>
    <property type="molecule type" value="Genomic_DNA"/>
</dbReference>
<dbReference type="AlphaFoldDB" id="A0A7K1GPL9"/>
<evidence type="ECO:0000313" key="2">
    <source>
        <dbReference type="Proteomes" id="UP000488936"/>
    </source>
</evidence>
<keyword evidence="2" id="KW-1185">Reference proteome</keyword>
<protein>
    <submittedName>
        <fullName evidence="1">Conjugative transposon protein TraN</fullName>
    </submittedName>
</protein>
<dbReference type="InterPro" id="IPR022298">
    <property type="entry name" value="Conjug_transposon_TraN"/>
</dbReference>
<organism evidence="1 2">
    <name type="scientific">Myroides pelagicus</name>
    <dbReference type="NCBI Taxonomy" id="270914"/>
    <lineage>
        <taxon>Bacteria</taxon>
        <taxon>Pseudomonadati</taxon>
        <taxon>Bacteroidota</taxon>
        <taxon>Flavobacteriia</taxon>
        <taxon>Flavobacteriales</taxon>
        <taxon>Flavobacteriaceae</taxon>
        <taxon>Myroides</taxon>
    </lineage>
</organism>
<proteinExistence type="predicted"/>
<comment type="caution">
    <text evidence="1">The sequence shown here is derived from an EMBL/GenBank/DDBJ whole genome shotgun (WGS) entry which is preliminary data.</text>
</comment>
<dbReference type="OrthoDB" id="1038500at2"/>
<evidence type="ECO:0000313" key="1">
    <source>
        <dbReference type="EMBL" id="MTH30499.1"/>
    </source>
</evidence>
<dbReference type="NCBIfam" id="TIGR03780">
    <property type="entry name" value="Bac_Flav_CT_N"/>
    <property type="match status" value="1"/>
</dbReference>
<dbReference type="RefSeq" id="WP_155036483.1">
    <property type="nucleotide sequence ID" value="NZ_JBHTIG010000062.1"/>
</dbReference>
<dbReference type="Pfam" id="PF13595">
    <property type="entry name" value="DUF4138"/>
    <property type="match status" value="1"/>
</dbReference>
<dbReference type="Proteomes" id="UP000488936">
    <property type="component" value="Unassembled WGS sequence"/>
</dbReference>
<accession>A0A7K1GPL9</accession>
<sequence>MKTILTTAAIYIIFISSYGFSQESVIDNKLEMARISPYDIEVTQNNTTHILFSNSIKYVDLGSSELIAQRVDVSNNVLRLKAVDSLMQPTNFTVITSQGDYYSFGARYSKNPKSLSYDLQKLKTNKDNYNTEAFISDLGELKPSLNQVFIQNIFKHGKNDLHLYQKDYQIKIGLKNIYTLKGKLYFHVFIENHSNLSFMLDNFSFKVVDRKRVKNTTIQKIDLKPIRSYGMIDEILPHQVVDMVFVLNQYPLSNKKLLLIQAHEVNGFRDQELKVKTSDILKAKQLSKFSFK</sequence>
<reference evidence="1 2" key="1">
    <citation type="journal article" date="2006" name="Int. J. Syst. Evol. Microbiol.">
        <title>Myroides pelagicus sp. nov., isolated from seawater in Thailand.</title>
        <authorList>
            <person name="Yoon J."/>
            <person name="Maneerat S."/>
            <person name="Kawai F."/>
            <person name="Yokota A."/>
        </authorList>
    </citation>
    <scope>NUCLEOTIDE SEQUENCE [LARGE SCALE GENOMIC DNA]</scope>
    <source>
        <strain evidence="1 2">SM1T</strain>
    </source>
</reference>
<name>A0A7K1GPL9_9FLAO</name>